<feature type="region of interest" description="Disordered" evidence="1">
    <location>
        <begin position="31"/>
        <end position="55"/>
    </location>
</feature>
<feature type="transmembrane region" description="Helical" evidence="2">
    <location>
        <begin position="254"/>
        <end position="275"/>
    </location>
</feature>
<feature type="transmembrane region" description="Helical" evidence="2">
    <location>
        <begin position="156"/>
        <end position="173"/>
    </location>
</feature>
<accession>A0A0B0IHB5</accession>
<dbReference type="PANTHER" id="PTHR38434:SF1">
    <property type="entry name" value="BLL2549 PROTEIN"/>
    <property type="match status" value="1"/>
</dbReference>
<comment type="caution">
    <text evidence="3">The sequence shown here is derived from an EMBL/GenBank/DDBJ whole genome shotgun (WGS) entry which is preliminary data.</text>
</comment>
<feature type="transmembrane region" description="Helical" evidence="2">
    <location>
        <begin position="494"/>
        <end position="514"/>
    </location>
</feature>
<dbReference type="AlphaFoldDB" id="A0A0B0IHB5"/>
<feature type="transmembrane region" description="Helical" evidence="2">
    <location>
        <begin position="202"/>
        <end position="222"/>
    </location>
</feature>
<feature type="transmembrane region" description="Helical" evidence="2">
    <location>
        <begin position="466"/>
        <end position="487"/>
    </location>
</feature>
<protein>
    <recommendedName>
        <fullName evidence="5">DUF2339 domain-containing protein</fullName>
    </recommendedName>
</protein>
<evidence type="ECO:0000313" key="3">
    <source>
        <dbReference type="EMBL" id="KHF39429.1"/>
    </source>
</evidence>
<keyword evidence="2" id="KW-0472">Membrane</keyword>
<feature type="transmembrane region" description="Helical" evidence="2">
    <location>
        <begin position="520"/>
        <end position="541"/>
    </location>
</feature>
<reference evidence="3 4" key="1">
    <citation type="submission" date="2014-09" db="EMBL/GenBank/DDBJ databases">
        <title>Genome sequencing and annotation of Bacillus Okhensis strain Kh10-101T.</title>
        <authorList>
            <person name="Prakash J.S."/>
        </authorList>
    </citation>
    <scope>NUCLEOTIDE SEQUENCE [LARGE SCALE GENOMIC DNA]</scope>
    <source>
        <strain evidence="4">Kh10-101T</strain>
    </source>
</reference>
<dbReference type="Proteomes" id="UP000030832">
    <property type="component" value="Unassembled WGS sequence"/>
</dbReference>
<feature type="transmembrane region" description="Helical" evidence="2">
    <location>
        <begin position="303"/>
        <end position="320"/>
    </location>
</feature>
<evidence type="ECO:0000313" key="4">
    <source>
        <dbReference type="Proteomes" id="UP000030832"/>
    </source>
</evidence>
<keyword evidence="2" id="KW-0812">Transmembrane</keyword>
<feature type="transmembrane region" description="Helical" evidence="2">
    <location>
        <begin position="375"/>
        <end position="391"/>
    </location>
</feature>
<keyword evidence="4" id="KW-1185">Reference proteome</keyword>
<feature type="transmembrane region" description="Helical" evidence="2">
    <location>
        <begin position="327"/>
        <end position="346"/>
    </location>
</feature>
<evidence type="ECO:0000256" key="2">
    <source>
        <dbReference type="SAM" id="Phobius"/>
    </source>
</evidence>
<proteinExistence type="predicted"/>
<dbReference type="eggNOG" id="COG5373">
    <property type="taxonomic scope" value="Bacteria"/>
</dbReference>
<feature type="transmembrane region" description="Helical" evidence="2">
    <location>
        <begin position="397"/>
        <end position="415"/>
    </location>
</feature>
<dbReference type="EMBL" id="JRJU01000019">
    <property type="protein sequence ID" value="KHF39429.1"/>
    <property type="molecule type" value="Genomic_DNA"/>
</dbReference>
<feature type="transmembrane region" description="Helical" evidence="2">
    <location>
        <begin position="435"/>
        <end position="454"/>
    </location>
</feature>
<gene>
    <name evidence="3" type="ORF">LQ50_15325</name>
</gene>
<evidence type="ECO:0000256" key="1">
    <source>
        <dbReference type="SAM" id="MobiDB-lite"/>
    </source>
</evidence>
<organism evidence="3 4">
    <name type="scientific">Halalkalibacter okhensis</name>
    <dbReference type="NCBI Taxonomy" id="333138"/>
    <lineage>
        <taxon>Bacteria</taxon>
        <taxon>Bacillati</taxon>
        <taxon>Bacillota</taxon>
        <taxon>Bacilli</taxon>
        <taxon>Bacillales</taxon>
        <taxon>Bacillaceae</taxon>
        <taxon>Halalkalibacter</taxon>
    </lineage>
</organism>
<name>A0A0B0IHB5_9BACI</name>
<feature type="transmembrane region" description="Helical" evidence="2">
    <location>
        <begin position="282"/>
        <end position="297"/>
    </location>
</feature>
<keyword evidence="2" id="KW-1133">Transmembrane helix</keyword>
<feature type="transmembrane region" description="Helical" evidence="2">
    <location>
        <begin position="229"/>
        <end position="248"/>
    </location>
</feature>
<evidence type="ECO:0008006" key="5">
    <source>
        <dbReference type="Google" id="ProtNLM"/>
    </source>
</evidence>
<dbReference type="InterPro" id="IPR019286">
    <property type="entry name" value="DUF2339_TM"/>
</dbReference>
<feature type="transmembrane region" description="Helical" evidence="2">
    <location>
        <begin position="65"/>
        <end position="87"/>
    </location>
</feature>
<dbReference type="STRING" id="333138.LQ50_15325"/>
<dbReference type="OrthoDB" id="1805246at2"/>
<feature type="transmembrane region" description="Helical" evidence="2">
    <location>
        <begin position="180"/>
        <end position="196"/>
    </location>
</feature>
<dbReference type="Pfam" id="PF10101">
    <property type="entry name" value="DUF2339"/>
    <property type="match status" value="1"/>
</dbReference>
<feature type="transmembrane region" description="Helical" evidence="2">
    <location>
        <begin position="129"/>
        <end position="150"/>
    </location>
</feature>
<feature type="transmembrane region" description="Helical" evidence="2">
    <location>
        <begin position="99"/>
        <end position="117"/>
    </location>
</feature>
<feature type="compositionally biased region" description="Basic and acidic residues" evidence="1">
    <location>
        <begin position="31"/>
        <end position="44"/>
    </location>
</feature>
<sequence>MTNDQKVQELEERIVKLESEMTRLNGLLKDTVDTKPPLKEEKKMNQPLPANKRPQPKKEVDYETLIGQVWLPRIFIIVLIVGVLWGFKALIDIGFINEWVRVLLGYVVSVLLLWVGHKQFRSKRNAIGQVLYGGAIVILILSTFAGNALYGMIPGYVAFVLNVIWVIAGMYLAHKQQSQSIAVLASIAGFLVPFLVKGTSTNLYLFVGYEVLFFLGLLYFSILKKYVSLFYVSTIFMQLSLFSYLVISGHNSEVLLAGVVAQHMFLFVALIIRNVFMSHQKAILLTSFVLTHIWVGLTGHIDQTVFLVVALVIYGVYSYIQKQTANLHVFLPITTYALAMLIVDVIQFDQVSVFLLIHGMVALYVGFYTKGKLQLVFGLLVYVFGALVTVLSPIAQVISYESVAWLVLISSLVVIRKRLSTFQSANERTLDHRALMNFLFGCTAVFILIFITQIGNAATDTYSYTVQNVTVSALWACYAILGVVYGVLKDSKSIRLLGIVLLFLTLLKVIFVDIDAISMIVRGLLFIVLGAIGVGLSRFFYKK</sequence>
<dbReference type="PANTHER" id="PTHR38434">
    <property type="entry name" value="BLL2549 PROTEIN"/>
    <property type="match status" value="1"/>
</dbReference>
<dbReference type="RefSeq" id="WP_034630561.1">
    <property type="nucleotide sequence ID" value="NZ_JRJU01000019.1"/>
</dbReference>
<feature type="transmembrane region" description="Helical" evidence="2">
    <location>
        <begin position="352"/>
        <end position="368"/>
    </location>
</feature>